<keyword evidence="1" id="KW-0812">Transmembrane</keyword>
<reference evidence="2 3" key="1">
    <citation type="submission" date="2020-01" db="EMBL/GenBank/DDBJ databases">
        <title>Jiella pacifica sp. nov.</title>
        <authorList>
            <person name="Xue Z."/>
            <person name="Zhu S."/>
            <person name="Chen J."/>
            <person name="Yang J."/>
        </authorList>
    </citation>
    <scope>NUCLEOTIDE SEQUENCE [LARGE SCALE GENOMIC DNA]</scope>
    <source>
        <strain evidence="2 3">40Bstr34</strain>
    </source>
</reference>
<dbReference type="RefSeq" id="WP_163464980.1">
    <property type="nucleotide sequence ID" value="NZ_JAAAMG010000017.1"/>
</dbReference>
<organism evidence="2 3">
    <name type="scientific">Jiella pacifica</name>
    <dbReference type="NCBI Taxonomy" id="2696469"/>
    <lineage>
        <taxon>Bacteria</taxon>
        <taxon>Pseudomonadati</taxon>
        <taxon>Pseudomonadota</taxon>
        <taxon>Alphaproteobacteria</taxon>
        <taxon>Hyphomicrobiales</taxon>
        <taxon>Aurantimonadaceae</taxon>
        <taxon>Jiella</taxon>
    </lineage>
</organism>
<name>A0A6N9T7F8_9HYPH</name>
<keyword evidence="3" id="KW-1185">Reference proteome</keyword>
<dbReference type="EMBL" id="JAAAMG010000017">
    <property type="protein sequence ID" value="NDW06482.1"/>
    <property type="molecule type" value="Genomic_DNA"/>
</dbReference>
<feature type="transmembrane region" description="Helical" evidence="1">
    <location>
        <begin position="57"/>
        <end position="79"/>
    </location>
</feature>
<accession>A0A6N9T7F8</accession>
<evidence type="ECO:0000256" key="1">
    <source>
        <dbReference type="SAM" id="Phobius"/>
    </source>
</evidence>
<evidence type="ECO:0000313" key="2">
    <source>
        <dbReference type="EMBL" id="NDW06482.1"/>
    </source>
</evidence>
<keyword evidence="1" id="KW-1133">Transmembrane helix</keyword>
<evidence type="ECO:0000313" key="3">
    <source>
        <dbReference type="Proteomes" id="UP000469011"/>
    </source>
</evidence>
<sequence length="124" mass="13242">MIFGTVTIDGHAVHTQKDTYRIADLSVFSVRRPFLAVGATVAAGTAAFGFVHADLLYLSECLAIGSVSVVSLIGGLMIGQLQFLSRDLRGSELAGAIYGTYGHLNRVRKEVFSVQRSLQTGGRP</sequence>
<proteinExistence type="predicted"/>
<comment type="caution">
    <text evidence="2">The sequence shown here is derived from an EMBL/GenBank/DDBJ whole genome shotgun (WGS) entry which is preliminary data.</text>
</comment>
<dbReference type="Proteomes" id="UP000469011">
    <property type="component" value="Unassembled WGS sequence"/>
</dbReference>
<keyword evidence="1" id="KW-0472">Membrane</keyword>
<feature type="transmembrane region" description="Helical" evidence="1">
    <location>
        <begin position="34"/>
        <end position="51"/>
    </location>
</feature>
<gene>
    <name evidence="2" type="ORF">GTK09_18845</name>
</gene>
<protein>
    <submittedName>
        <fullName evidence="2">Uncharacterized protein</fullName>
    </submittedName>
</protein>
<dbReference type="AlphaFoldDB" id="A0A6N9T7F8"/>